<proteinExistence type="predicted"/>
<organism evidence="1 2">
    <name type="scientific">Roseivirga echinicomitans</name>
    <dbReference type="NCBI Taxonomy" id="296218"/>
    <lineage>
        <taxon>Bacteria</taxon>
        <taxon>Pseudomonadati</taxon>
        <taxon>Bacteroidota</taxon>
        <taxon>Cytophagia</taxon>
        <taxon>Cytophagales</taxon>
        <taxon>Roseivirgaceae</taxon>
        <taxon>Roseivirga</taxon>
    </lineage>
</organism>
<evidence type="ECO:0000313" key="1">
    <source>
        <dbReference type="EMBL" id="KYG73152.1"/>
    </source>
</evidence>
<comment type="caution">
    <text evidence="1">The sequence shown here is derived from an EMBL/GenBank/DDBJ whole genome shotgun (WGS) entry which is preliminary data.</text>
</comment>
<dbReference type="EMBL" id="LRDB01000050">
    <property type="protein sequence ID" value="KYG73152.1"/>
    <property type="molecule type" value="Genomic_DNA"/>
</dbReference>
<dbReference type="RefSeq" id="WP_068418286.1">
    <property type="nucleotide sequence ID" value="NZ_LRDB01000050.1"/>
</dbReference>
<dbReference type="Proteomes" id="UP000075615">
    <property type="component" value="Unassembled WGS sequence"/>
</dbReference>
<sequence>MRKLALLILTALCISCDKNEEDIASDTYEVTTAGTSVDCKLILIDFKESDLHRIEKITNSNGLRYKAYNLNNQNFSAEGQVLTVRLRKTLDSEVFACTTLGVGYPWVTVLEAKLK</sequence>
<reference evidence="1 2" key="1">
    <citation type="submission" date="2016-01" db="EMBL/GenBank/DDBJ databases">
        <title>Genome sequencing of Roseivirga echinicomitans KMM 6058.</title>
        <authorList>
            <person name="Selvaratnam C."/>
            <person name="Thevarajoo S."/>
            <person name="Goh K.M."/>
            <person name="Ee R."/>
            <person name="Chan K.-G."/>
            <person name="Chong C.S."/>
        </authorList>
    </citation>
    <scope>NUCLEOTIDE SEQUENCE [LARGE SCALE GENOMIC DNA]</scope>
    <source>
        <strain evidence="1 2">KMM 6058</strain>
    </source>
</reference>
<name>A0A150X3J1_9BACT</name>
<accession>A0A150X3J1</accession>
<protein>
    <submittedName>
        <fullName evidence="1">Uncharacterized protein</fullName>
    </submittedName>
</protein>
<dbReference type="OrthoDB" id="981860at2"/>
<dbReference type="AlphaFoldDB" id="A0A150X3J1"/>
<evidence type="ECO:0000313" key="2">
    <source>
        <dbReference type="Proteomes" id="UP000075615"/>
    </source>
</evidence>
<gene>
    <name evidence="1" type="ORF">AWN68_10725</name>
</gene>
<keyword evidence="2" id="KW-1185">Reference proteome</keyword>